<organism evidence="2 3">
    <name type="scientific">Paractinoplanes atraurantiacus</name>
    <dbReference type="NCBI Taxonomy" id="1036182"/>
    <lineage>
        <taxon>Bacteria</taxon>
        <taxon>Bacillati</taxon>
        <taxon>Actinomycetota</taxon>
        <taxon>Actinomycetes</taxon>
        <taxon>Micromonosporales</taxon>
        <taxon>Micromonosporaceae</taxon>
        <taxon>Paractinoplanes</taxon>
    </lineage>
</organism>
<evidence type="ECO:0000313" key="2">
    <source>
        <dbReference type="EMBL" id="SNY70325.1"/>
    </source>
</evidence>
<proteinExistence type="predicted"/>
<keyword evidence="3" id="KW-1185">Reference proteome</keyword>
<dbReference type="InterPro" id="IPR035919">
    <property type="entry name" value="EAL_sf"/>
</dbReference>
<dbReference type="OrthoDB" id="23692at2"/>
<feature type="domain" description="EAL" evidence="1">
    <location>
        <begin position="1"/>
        <end position="110"/>
    </location>
</feature>
<gene>
    <name evidence="2" type="ORF">SAMN05421748_13762</name>
</gene>
<protein>
    <submittedName>
        <fullName evidence="2">EAL domain-containing protein</fullName>
    </submittedName>
</protein>
<dbReference type="Pfam" id="PF00563">
    <property type="entry name" value="EAL"/>
    <property type="match status" value="1"/>
</dbReference>
<dbReference type="PANTHER" id="PTHR33121">
    <property type="entry name" value="CYCLIC DI-GMP PHOSPHODIESTERASE PDEF"/>
    <property type="match status" value="1"/>
</dbReference>
<accession>A0A285KCJ5</accession>
<dbReference type="InterPro" id="IPR001633">
    <property type="entry name" value="EAL_dom"/>
</dbReference>
<dbReference type="EMBL" id="OBDY01000037">
    <property type="protein sequence ID" value="SNY70325.1"/>
    <property type="molecule type" value="Genomic_DNA"/>
</dbReference>
<sequence>MPTAALLPDATDPRKLTLAGDLRHGIEQNQLVLHYQPKADARTAAVLGVEAVRSTVELGRNLGLRVVAEGVEDLPTWRHLDAVGCDVPQGYYISRPISAEVFDQWLTNRTTEAVAVPS</sequence>
<evidence type="ECO:0000313" key="3">
    <source>
        <dbReference type="Proteomes" id="UP000219612"/>
    </source>
</evidence>
<dbReference type="PANTHER" id="PTHR33121:SF70">
    <property type="entry name" value="SIGNALING PROTEIN YKOW"/>
    <property type="match status" value="1"/>
</dbReference>
<dbReference type="GO" id="GO:0071111">
    <property type="term" value="F:cyclic-guanylate-specific phosphodiesterase activity"/>
    <property type="evidence" value="ECO:0007669"/>
    <property type="project" value="InterPro"/>
</dbReference>
<dbReference type="AlphaFoldDB" id="A0A285KCJ5"/>
<dbReference type="PROSITE" id="PS50883">
    <property type="entry name" value="EAL"/>
    <property type="match status" value="1"/>
</dbReference>
<name>A0A285KCJ5_9ACTN</name>
<dbReference type="Proteomes" id="UP000219612">
    <property type="component" value="Unassembled WGS sequence"/>
</dbReference>
<dbReference type="InterPro" id="IPR050706">
    <property type="entry name" value="Cyclic-di-GMP_PDE-like"/>
</dbReference>
<dbReference type="Gene3D" id="3.20.20.450">
    <property type="entry name" value="EAL domain"/>
    <property type="match status" value="2"/>
</dbReference>
<evidence type="ECO:0000259" key="1">
    <source>
        <dbReference type="PROSITE" id="PS50883"/>
    </source>
</evidence>
<reference evidence="2 3" key="1">
    <citation type="submission" date="2017-09" db="EMBL/GenBank/DDBJ databases">
        <authorList>
            <person name="Ehlers B."/>
            <person name="Leendertz F.H."/>
        </authorList>
    </citation>
    <scope>NUCLEOTIDE SEQUENCE [LARGE SCALE GENOMIC DNA]</scope>
    <source>
        <strain evidence="2 3">CGMCC 4.6857</strain>
    </source>
</reference>
<dbReference type="SUPFAM" id="SSF141868">
    <property type="entry name" value="EAL domain-like"/>
    <property type="match status" value="2"/>
</dbReference>